<dbReference type="Gene3D" id="1.10.510.10">
    <property type="entry name" value="Transferase(Phosphotransferase) domain 1"/>
    <property type="match status" value="1"/>
</dbReference>
<dbReference type="InterPro" id="IPR009056">
    <property type="entry name" value="Cyt_c-like_dom"/>
</dbReference>
<evidence type="ECO:0000256" key="1">
    <source>
        <dbReference type="ARBA" id="ARBA00022448"/>
    </source>
</evidence>
<gene>
    <name evidence="15" type="ORF">VSS37_09855</name>
</gene>
<feature type="region of interest" description="Disordered" evidence="12">
    <location>
        <begin position="356"/>
        <end position="375"/>
    </location>
</feature>
<dbReference type="InterPro" id="IPR000719">
    <property type="entry name" value="Prot_kinase_dom"/>
</dbReference>
<dbReference type="PRINTS" id="PR00607">
    <property type="entry name" value="CYTCHROMECIE"/>
</dbReference>
<keyword evidence="2 10" id="KW-0349">Heme</keyword>
<accession>A0ABU6CWR5</accession>
<dbReference type="PROSITE" id="PS00108">
    <property type="entry name" value="PROTEIN_KINASE_ST"/>
    <property type="match status" value="1"/>
</dbReference>
<evidence type="ECO:0000256" key="7">
    <source>
        <dbReference type="ARBA" id="ARBA00022840"/>
    </source>
</evidence>
<evidence type="ECO:0000256" key="12">
    <source>
        <dbReference type="SAM" id="MobiDB-lite"/>
    </source>
</evidence>
<evidence type="ECO:0000256" key="3">
    <source>
        <dbReference type="ARBA" id="ARBA00022679"/>
    </source>
</evidence>
<dbReference type="InterPro" id="IPR017441">
    <property type="entry name" value="Protein_kinase_ATP_BS"/>
</dbReference>
<feature type="domain" description="Protein kinase" evidence="13">
    <location>
        <begin position="6"/>
        <end position="260"/>
    </location>
</feature>
<dbReference type="Gene3D" id="1.10.760.10">
    <property type="entry name" value="Cytochrome c-like domain"/>
    <property type="match status" value="1"/>
</dbReference>
<sequence>MDIPNYSIDREIGHGGMATVYLARHQLLKRQVALKVMSPEFSSGKTFQDAFMREGQVVAQLEHPNIVRIYDIGIANGSTFYMAMEYLGGGNLRERLGRESPTLESVVQIMRQVGAGLDYAHRQGIIHRDIKPENILFRQDGTAVLTDFGIAKVQDSIGEMTRMGYTAGTAQYMSPEQAAADKLDYRSDLYSLGLVVFEMLSGEKVCKADSMAQAIYQHTSVPPPKLPGQYQLFQPIMHKALAKQPEQRYPSVKEFVDVFASKANELRRQAPPPLAAMPRGDTRIFTPAPTEMAPAAVPAAKDFPSSKSVTTEPVFIRKEQENSSFWKKPLLITSVVGAALVGLVFLIVVQFPTNPPNEPTPQNNPPQSTGNAARHCAPAPSFNKGLSRKVVFPKGATIVPINGALLGCESDFYKIRAYKSQSITVTDSRSGMTGDDLKLSLYRGNNNTIKSSRDLIKTSAAGKISVKLASLQEPEDWNDYILEVFNSGQDAVSYDYDINIPKLPEAAKPKKVSPPPQNVQPQDTPAPPQVTQPNATTYPDGEKIYRSLCFSCHDTGVANAPKLGDRDSWRSRIATGKNALYASALNGKNAMPRKGGNPALSDDEVKAAVDWMVSQGQ</sequence>
<dbReference type="PROSITE" id="PS51007">
    <property type="entry name" value="CYTC"/>
    <property type="match status" value="1"/>
</dbReference>
<dbReference type="SMART" id="SM00220">
    <property type="entry name" value="S_TKc"/>
    <property type="match status" value="1"/>
</dbReference>
<dbReference type="InterPro" id="IPR008271">
    <property type="entry name" value="Ser/Thr_kinase_AS"/>
</dbReference>
<dbReference type="InterPro" id="IPR002323">
    <property type="entry name" value="Cyt_CIE"/>
</dbReference>
<protein>
    <submittedName>
        <fullName evidence="15">Protein kinase</fullName>
    </submittedName>
</protein>
<feature type="binding site" evidence="11">
    <location>
        <position position="35"/>
    </location>
    <ligand>
        <name>ATP</name>
        <dbReference type="ChEBI" id="CHEBI:30616"/>
    </ligand>
</feature>
<evidence type="ECO:0000256" key="2">
    <source>
        <dbReference type="ARBA" id="ARBA00022617"/>
    </source>
</evidence>
<evidence type="ECO:0000313" key="16">
    <source>
        <dbReference type="Proteomes" id="UP001308005"/>
    </source>
</evidence>
<dbReference type="InterPro" id="IPR036909">
    <property type="entry name" value="Cyt_c-like_dom_sf"/>
</dbReference>
<organism evidence="15 16">
    <name type="scientific">Candidatus Thiothrix phosphatis</name>
    <dbReference type="NCBI Taxonomy" id="3112415"/>
    <lineage>
        <taxon>Bacteria</taxon>
        <taxon>Pseudomonadati</taxon>
        <taxon>Pseudomonadota</taxon>
        <taxon>Gammaproteobacteria</taxon>
        <taxon>Thiotrichales</taxon>
        <taxon>Thiotrichaceae</taxon>
        <taxon>Thiothrix</taxon>
    </lineage>
</organism>
<keyword evidence="3" id="KW-0808">Transferase</keyword>
<dbReference type="Gene3D" id="2.60.120.380">
    <property type="match status" value="1"/>
</dbReference>
<dbReference type="Pfam" id="PF00069">
    <property type="entry name" value="Pkinase"/>
    <property type="match status" value="1"/>
</dbReference>
<proteinExistence type="predicted"/>
<evidence type="ECO:0000256" key="8">
    <source>
        <dbReference type="ARBA" id="ARBA00022982"/>
    </source>
</evidence>
<dbReference type="Proteomes" id="UP001308005">
    <property type="component" value="Unassembled WGS sequence"/>
</dbReference>
<dbReference type="GO" id="GO:0016301">
    <property type="term" value="F:kinase activity"/>
    <property type="evidence" value="ECO:0007669"/>
    <property type="project" value="UniProtKB-KW"/>
</dbReference>
<dbReference type="EMBL" id="JAYMYJ010000093">
    <property type="protein sequence ID" value="MEB4591281.1"/>
    <property type="molecule type" value="Genomic_DNA"/>
</dbReference>
<dbReference type="Gene3D" id="3.30.200.20">
    <property type="entry name" value="Phosphorylase Kinase, domain 1"/>
    <property type="match status" value="1"/>
</dbReference>
<dbReference type="Pfam" id="PF13442">
    <property type="entry name" value="Cytochrome_CBB3"/>
    <property type="match status" value="1"/>
</dbReference>
<evidence type="ECO:0000256" key="11">
    <source>
        <dbReference type="PROSITE-ProRule" id="PRU10141"/>
    </source>
</evidence>
<keyword evidence="7 11" id="KW-0067">ATP-binding</keyword>
<keyword evidence="4 10" id="KW-0479">Metal-binding</keyword>
<evidence type="ECO:0000313" key="15">
    <source>
        <dbReference type="EMBL" id="MEB4591281.1"/>
    </source>
</evidence>
<keyword evidence="6 15" id="KW-0418">Kinase</keyword>
<feature type="domain" description="Cytochrome c" evidence="14">
    <location>
        <begin position="536"/>
        <end position="616"/>
    </location>
</feature>
<dbReference type="SUPFAM" id="SSF46626">
    <property type="entry name" value="Cytochrome c"/>
    <property type="match status" value="1"/>
</dbReference>
<evidence type="ECO:0000259" key="13">
    <source>
        <dbReference type="PROSITE" id="PS50011"/>
    </source>
</evidence>
<keyword evidence="1" id="KW-0813">Transport</keyword>
<dbReference type="PROSITE" id="PS00107">
    <property type="entry name" value="PROTEIN_KINASE_ATP"/>
    <property type="match status" value="1"/>
</dbReference>
<evidence type="ECO:0000256" key="5">
    <source>
        <dbReference type="ARBA" id="ARBA00022741"/>
    </source>
</evidence>
<dbReference type="CDD" id="cd14014">
    <property type="entry name" value="STKc_PknB_like"/>
    <property type="match status" value="1"/>
</dbReference>
<evidence type="ECO:0000256" key="9">
    <source>
        <dbReference type="ARBA" id="ARBA00023004"/>
    </source>
</evidence>
<reference evidence="16" key="1">
    <citation type="submission" date="2023-07" db="EMBL/GenBank/DDBJ databases">
        <title>The carbon used by Thiothrix.</title>
        <authorList>
            <person name="Chen L."/>
        </authorList>
    </citation>
    <scope>NUCLEOTIDE SEQUENCE [LARGE SCALE GENOMIC DNA]</scope>
</reference>
<dbReference type="PROSITE" id="PS50011">
    <property type="entry name" value="PROTEIN_KINASE_DOM"/>
    <property type="match status" value="1"/>
</dbReference>
<keyword evidence="5 11" id="KW-0547">Nucleotide-binding</keyword>
<feature type="region of interest" description="Disordered" evidence="12">
    <location>
        <begin position="506"/>
        <end position="538"/>
    </location>
</feature>
<dbReference type="PANTHER" id="PTHR43289">
    <property type="entry name" value="MITOGEN-ACTIVATED PROTEIN KINASE KINASE KINASE 20-RELATED"/>
    <property type="match status" value="1"/>
</dbReference>
<feature type="compositionally biased region" description="Pro residues" evidence="12">
    <location>
        <begin position="512"/>
        <end position="530"/>
    </location>
</feature>
<keyword evidence="9 10" id="KW-0408">Iron</keyword>
<evidence type="ECO:0000256" key="10">
    <source>
        <dbReference type="PROSITE-ProRule" id="PRU00433"/>
    </source>
</evidence>
<evidence type="ECO:0000256" key="4">
    <source>
        <dbReference type="ARBA" id="ARBA00022723"/>
    </source>
</evidence>
<dbReference type="PANTHER" id="PTHR43289:SF6">
    <property type="entry name" value="SERINE_THREONINE-PROTEIN KINASE NEKL-3"/>
    <property type="match status" value="1"/>
</dbReference>
<evidence type="ECO:0000256" key="6">
    <source>
        <dbReference type="ARBA" id="ARBA00022777"/>
    </source>
</evidence>
<dbReference type="InterPro" id="IPR011009">
    <property type="entry name" value="Kinase-like_dom_sf"/>
</dbReference>
<dbReference type="RefSeq" id="WP_324694772.1">
    <property type="nucleotide sequence ID" value="NZ_JAYMYJ010000093.1"/>
</dbReference>
<evidence type="ECO:0000259" key="14">
    <source>
        <dbReference type="PROSITE" id="PS51007"/>
    </source>
</evidence>
<keyword evidence="8" id="KW-0249">Electron transport</keyword>
<keyword evidence="16" id="KW-1185">Reference proteome</keyword>
<name>A0ABU6CWR5_9GAMM</name>
<comment type="caution">
    <text evidence="15">The sequence shown here is derived from an EMBL/GenBank/DDBJ whole genome shotgun (WGS) entry which is preliminary data.</text>
</comment>
<dbReference type="SUPFAM" id="SSF56112">
    <property type="entry name" value="Protein kinase-like (PK-like)"/>
    <property type="match status" value="1"/>
</dbReference>